<dbReference type="AlphaFoldDB" id="A0A2Z7CEV5"/>
<organism evidence="2 3">
    <name type="scientific">Dorcoceras hygrometricum</name>
    <dbReference type="NCBI Taxonomy" id="472368"/>
    <lineage>
        <taxon>Eukaryota</taxon>
        <taxon>Viridiplantae</taxon>
        <taxon>Streptophyta</taxon>
        <taxon>Embryophyta</taxon>
        <taxon>Tracheophyta</taxon>
        <taxon>Spermatophyta</taxon>
        <taxon>Magnoliopsida</taxon>
        <taxon>eudicotyledons</taxon>
        <taxon>Gunneridae</taxon>
        <taxon>Pentapetalae</taxon>
        <taxon>asterids</taxon>
        <taxon>lamiids</taxon>
        <taxon>Lamiales</taxon>
        <taxon>Gesneriaceae</taxon>
        <taxon>Didymocarpoideae</taxon>
        <taxon>Trichosporeae</taxon>
        <taxon>Loxocarpinae</taxon>
        <taxon>Dorcoceras</taxon>
    </lineage>
</organism>
<protein>
    <submittedName>
        <fullName evidence="2">Uncharacterized protein</fullName>
    </submittedName>
</protein>
<evidence type="ECO:0000256" key="1">
    <source>
        <dbReference type="SAM" id="SignalP"/>
    </source>
</evidence>
<feature type="chain" id="PRO_5016429844" evidence="1">
    <location>
        <begin position="26"/>
        <end position="104"/>
    </location>
</feature>
<gene>
    <name evidence="2" type="ORF">F511_25741</name>
</gene>
<dbReference type="Proteomes" id="UP000250235">
    <property type="component" value="Unassembled WGS sequence"/>
</dbReference>
<keyword evidence="3" id="KW-1185">Reference proteome</keyword>
<evidence type="ECO:0000313" key="3">
    <source>
        <dbReference type="Proteomes" id="UP000250235"/>
    </source>
</evidence>
<name>A0A2Z7CEV5_9LAMI</name>
<sequence length="104" mass="11685">MATSSRRMRVLVLLVLVVLAVVALGQSFVDFVEASTLRPSVLECRVRATSVGSMVTLRECVRWLDLSNLQLHLRVMVDLLEVVFPVPQSRVGETQFRPFQAAWS</sequence>
<proteinExistence type="predicted"/>
<evidence type="ECO:0000313" key="2">
    <source>
        <dbReference type="EMBL" id="KZV44397.1"/>
    </source>
</evidence>
<dbReference type="EMBL" id="KQ997015">
    <property type="protein sequence ID" value="KZV44397.1"/>
    <property type="molecule type" value="Genomic_DNA"/>
</dbReference>
<accession>A0A2Z7CEV5</accession>
<reference evidence="2 3" key="1">
    <citation type="journal article" date="2015" name="Proc. Natl. Acad. Sci. U.S.A.">
        <title>The resurrection genome of Boea hygrometrica: A blueprint for survival of dehydration.</title>
        <authorList>
            <person name="Xiao L."/>
            <person name="Yang G."/>
            <person name="Zhang L."/>
            <person name="Yang X."/>
            <person name="Zhao S."/>
            <person name="Ji Z."/>
            <person name="Zhou Q."/>
            <person name="Hu M."/>
            <person name="Wang Y."/>
            <person name="Chen M."/>
            <person name="Xu Y."/>
            <person name="Jin H."/>
            <person name="Xiao X."/>
            <person name="Hu G."/>
            <person name="Bao F."/>
            <person name="Hu Y."/>
            <person name="Wan P."/>
            <person name="Li L."/>
            <person name="Deng X."/>
            <person name="Kuang T."/>
            <person name="Xiang C."/>
            <person name="Zhu J.K."/>
            <person name="Oliver M.J."/>
            <person name="He Y."/>
        </authorList>
    </citation>
    <scope>NUCLEOTIDE SEQUENCE [LARGE SCALE GENOMIC DNA]</scope>
    <source>
        <strain evidence="3">cv. XS01</strain>
    </source>
</reference>
<keyword evidence="1" id="KW-0732">Signal</keyword>
<feature type="signal peptide" evidence="1">
    <location>
        <begin position="1"/>
        <end position="25"/>
    </location>
</feature>